<dbReference type="OrthoDB" id="4337414at2"/>
<accession>A0A2K8PPM1</accession>
<gene>
    <name evidence="1" type="ORF">SLAV_34680</name>
</gene>
<evidence type="ECO:0000313" key="2">
    <source>
        <dbReference type="Proteomes" id="UP000231791"/>
    </source>
</evidence>
<dbReference type="EMBL" id="CP024985">
    <property type="protein sequence ID" value="ATZ28706.1"/>
    <property type="molecule type" value="Genomic_DNA"/>
</dbReference>
<evidence type="ECO:0000313" key="1">
    <source>
        <dbReference type="EMBL" id="ATZ28706.1"/>
    </source>
</evidence>
<sequence length="115" mass="13154">MDGPELSRRELEILNGIEQELRTEQVLDRRLRTLHRGLRPWSSAGDWPRRHWLGACTAVFGLVCAVFFVRAVVTSSPAQIWAFSGLWVITLVGLLLLVIRWCRRVAATSERAEKE</sequence>
<dbReference type="Proteomes" id="UP000231791">
    <property type="component" value="Chromosome"/>
</dbReference>
<keyword evidence="2" id="KW-1185">Reference proteome</keyword>
<reference evidence="1 2" key="1">
    <citation type="submission" date="2017-11" db="EMBL/GenBank/DDBJ databases">
        <title>Complete genome sequence of Streptomyces lavendulae subsp. lavendulae CCM 3239 (formerly 'Streptomyces aureofaciens CCM 3239'), the producer of the angucycline-type antibiotic auricin.</title>
        <authorList>
            <person name="Busche T."/>
            <person name="Novakova R."/>
            <person name="Al'Dilaimi A."/>
            <person name="Homerova D."/>
            <person name="Feckova L."/>
            <person name="Rezuchova B."/>
            <person name="Mingyar E."/>
            <person name="Csolleiova D."/>
            <person name="Bekeova C."/>
            <person name="Winkler A."/>
            <person name="Sevcikova B."/>
            <person name="Kalinowski J."/>
            <person name="Kormanec J."/>
            <person name="Ruckert C."/>
        </authorList>
    </citation>
    <scope>NUCLEOTIDE SEQUENCE [LARGE SCALE GENOMIC DNA]</scope>
    <source>
        <strain evidence="1 2">CCM 3239</strain>
    </source>
</reference>
<dbReference type="AlphaFoldDB" id="A0A2K8PPM1"/>
<dbReference type="KEGG" id="slx:SLAV_34680"/>
<proteinExistence type="predicted"/>
<name>A0A2K8PPM1_STRLA</name>
<dbReference type="GeneID" id="49387911"/>
<organism evidence="1 2">
    <name type="scientific">Streptomyces lavendulae subsp. lavendulae</name>
    <dbReference type="NCBI Taxonomy" id="58340"/>
    <lineage>
        <taxon>Bacteria</taxon>
        <taxon>Bacillati</taxon>
        <taxon>Actinomycetota</taxon>
        <taxon>Actinomycetes</taxon>
        <taxon>Kitasatosporales</taxon>
        <taxon>Streptomycetaceae</taxon>
        <taxon>Streptomyces</taxon>
    </lineage>
</organism>
<dbReference type="RefSeq" id="WP_051840923.1">
    <property type="nucleotide sequence ID" value="NZ_CP024985.1"/>
</dbReference>
<protein>
    <submittedName>
        <fullName evidence="1">Uncharacterized protein</fullName>
    </submittedName>
</protein>